<feature type="compositionally biased region" description="Polar residues" evidence="2">
    <location>
        <begin position="1625"/>
        <end position="1636"/>
    </location>
</feature>
<feature type="region of interest" description="Disordered" evidence="2">
    <location>
        <begin position="321"/>
        <end position="431"/>
    </location>
</feature>
<evidence type="ECO:0000256" key="1">
    <source>
        <dbReference type="SAM" id="Coils"/>
    </source>
</evidence>
<feature type="compositionally biased region" description="Low complexity" evidence="2">
    <location>
        <begin position="1220"/>
        <end position="1231"/>
    </location>
</feature>
<feature type="region of interest" description="Disordered" evidence="2">
    <location>
        <begin position="649"/>
        <end position="682"/>
    </location>
</feature>
<reference evidence="3" key="2">
    <citation type="submission" date="2015-02" db="UniProtKB">
        <authorList>
            <consortium name="EnsemblMetazoa"/>
        </authorList>
    </citation>
    <scope>IDENTIFICATION</scope>
</reference>
<dbReference type="eggNOG" id="KOG4568">
    <property type="taxonomic scope" value="Eukaryota"/>
</dbReference>
<name>T1IZ11_STRMM</name>
<feature type="compositionally biased region" description="Basic and acidic residues" evidence="2">
    <location>
        <begin position="321"/>
        <end position="348"/>
    </location>
</feature>
<evidence type="ECO:0000313" key="4">
    <source>
        <dbReference type="Proteomes" id="UP000014500"/>
    </source>
</evidence>
<dbReference type="HOGENOM" id="CLU_241465_0_0_1"/>
<feature type="compositionally biased region" description="Basic and acidic residues" evidence="2">
    <location>
        <begin position="1490"/>
        <end position="1505"/>
    </location>
</feature>
<keyword evidence="4" id="KW-1185">Reference proteome</keyword>
<feature type="region of interest" description="Disordered" evidence="2">
    <location>
        <begin position="182"/>
        <end position="244"/>
    </location>
</feature>
<feature type="compositionally biased region" description="Low complexity" evidence="2">
    <location>
        <begin position="1637"/>
        <end position="1660"/>
    </location>
</feature>
<feature type="region of interest" description="Disordered" evidence="2">
    <location>
        <begin position="1201"/>
        <end position="1272"/>
    </location>
</feature>
<feature type="compositionally biased region" description="Basic and acidic residues" evidence="2">
    <location>
        <begin position="149"/>
        <end position="163"/>
    </location>
</feature>
<feature type="region of interest" description="Disordered" evidence="2">
    <location>
        <begin position="1603"/>
        <end position="1682"/>
    </location>
</feature>
<sequence>KEAKQTVGEPLTESDDEITELAKRKRFARSEKIRDSDWTAVFRNKQNIDSDLKINFRDEIDSFPTKISSNLKVKYLNEDIPVKSRVLSRPKTAPETSRLSAGYDPSEQKNKFLDRTSENSKDIKLQKAGEMNQKTELETNNHSPRKRSYVKEQKVGSWNDSRKADGLQKLEELVEKQQAKLIKRAKSAPDGKGSSKPPKPIIPISISSQTTMTSNQRVDAPPNRKIAAAPPITPYPGFSDPRRLEPRNLSVIKGRKSKIDKTSALEKKVDRSNKKTFTKKVAKIRGNIEDYIICPSSWRKGQELVLKELGPFKLASELEKNVRKDKTNEEETKNESLPVRDGDSDSESRSIANQLASGKNGSENEELTQSKDKFGDNSENSLVESVSESINTKSGTDRHKRTNLNLGIKRKPKNIELEQPQVPKIRHYNPDDVRNYMQKQKKERQQQLLSEKQRKQLEKKEREQKLQDLQRLQKKLAKAALPKQVESKKDLEDNDCEKDYLSEAPSNASIHDFDIDYQSEIENNVDEAEKLSLQTSQPHSVQADDPPPVIISEVLKNEPAKQEFREINPEEIYKKIQDFDNILASMTVVQDPKLLNSGGKLERIHATAVSLQQQIDVETSRITQILHHNNNDVGFEAFYRQPLIVAGEGNNSASPMPSDGQGEASRSSRENSAYSPSPFQTRHERIVRSRSQFSVFDGNLPGVTNLVRHAQSVASFQVRELAARKIQAAYRGFKVRKSLKWRLLNRINIYQNIKEKSGSEMGHSSSLSEGTLTDDSDIDVGKNLLTTDFCGKQKLIYQSINSSLFMKPDPYNFINTLHRSLRQVNVSPVSTPSQVKELYKHKTSEFKDSQDMAKDIASLYSDDFEQNSAIQDPHLQSVVADADELASKSLLIPVSHSQRSNLASLVINGNISEEETLSEGSLASDFENSQNSSPLLELETSLQDSLSKSEVDNKRNDEIDTTLSSYHKKEDLKYSPNCLKFKMSNELMYLESLEESLRQIDHMERIQGVGLAQQETVTLAQALQNERQKRADEMEKYKSVVQQEASDREKHLAETQRHHQAALNAAIESVNNMRSEAAAALNSTTYKLFNTQAEAAKMTADAAKQLAEASAGFTRDVGEMSKGTATSAAIAAVTSVLKELQKNPSRKVSLSDNSSTTKQGDQASFSKNESISEEVQSRETNSRNISRFLQSAQSIQTGISEHTETFSSKSIPEESMNTKSGLTTGSLSGGSITEDKSFSYSTQFEDTNSEREIERQTTATDKKVEKRVSGDEHLKNSLSVPAEKLSGSDVFENTSDKNSFNNFTLEMVKQYTKKEEMRSKHEIALLKLREKSLIEKTKAEVAWLELQKQQYRDKGEDDKMPPLRKRQRWLMLRLQQEQAEIRRLREAQLVASQERKMLLEQQHQIIQLRQSTRQILGRIREISPGMLIPSLRSLPNSSRSLDVSPKSSLRLQVLSSSDNVQTDEEINNVATDTQSDVGEVMTDIQTPASRDSKSDSELQHEVSDSKLTMREQKLLEKRKDVESLLAWRKKLEIEEQKVKVLEEKVKNKISNNVPLNINLIDGIPEEIVSGSKGFPEVIEESKLEEGTLGSTVIEEMSCLEGTRTEQVKTKSVGTGQEVKAESSVDYGNSFDSSTSQPKSISSEKPVSVPSVSLRLPLSPRTRSKKKDSSGSEDSVTVSQSGD</sequence>
<feature type="compositionally biased region" description="Polar residues" evidence="2">
    <location>
        <begin position="349"/>
        <end position="361"/>
    </location>
</feature>
<proteinExistence type="predicted"/>
<dbReference type="PROSITE" id="PS50096">
    <property type="entry name" value="IQ"/>
    <property type="match status" value="1"/>
</dbReference>
<feature type="region of interest" description="Disordered" evidence="2">
    <location>
        <begin position="84"/>
        <end position="163"/>
    </location>
</feature>
<dbReference type="GO" id="GO:0005813">
    <property type="term" value="C:centrosome"/>
    <property type="evidence" value="ECO:0007669"/>
    <property type="project" value="InterPro"/>
</dbReference>
<dbReference type="EnsemblMetazoa" id="SMAR006480-RA">
    <property type="protein sequence ID" value="SMAR006480-PA"/>
    <property type="gene ID" value="SMAR006480"/>
</dbReference>
<dbReference type="PANTHER" id="PTHR13958">
    <property type="entry name" value="CENTROSOME-ASSOCIATED PROTEIN 350"/>
    <property type="match status" value="1"/>
</dbReference>
<feature type="compositionally biased region" description="Low complexity" evidence="2">
    <location>
        <begin position="377"/>
        <end position="389"/>
    </location>
</feature>
<dbReference type="EMBL" id="JH431703">
    <property type="status" value="NOT_ANNOTATED_CDS"/>
    <property type="molecule type" value="Genomic_DNA"/>
</dbReference>
<evidence type="ECO:0000256" key="2">
    <source>
        <dbReference type="SAM" id="MobiDB-lite"/>
    </source>
</evidence>
<feature type="compositionally biased region" description="Basic and acidic residues" evidence="2">
    <location>
        <begin position="1248"/>
        <end position="1272"/>
    </location>
</feature>
<feature type="region of interest" description="Disordered" evidence="2">
    <location>
        <begin position="1141"/>
        <end position="1184"/>
    </location>
</feature>
<feature type="compositionally biased region" description="Polar residues" evidence="2">
    <location>
        <begin position="670"/>
        <end position="680"/>
    </location>
</feature>
<dbReference type="Proteomes" id="UP000014500">
    <property type="component" value="Unassembled WGS sequence"/>
</dbReference>
<feature type="coiled-coil region" evidence="1">
    <location>
        <begin position="1524"/>
        <end position="1551"/>
    </location>
</feature>
<reference evidence="4" key="1">
    <citation type="submission" date="2011-05" db="EMBL/GenBank/DDBJ databases">
        <authorList>
            <person name="Richards S.R."/>
            <person name="Qu J."/>
            <person name="Jiang H."/>
            <person name="Jhangiani S.N."/>
            <person name="Agravi P."/>
            <person name="Goodspeed R."/>
            <person name="Gross S."/>
            <person name="Mandapat C."/>
            <person name="Jackson L."/>
            <person name="Mathew T."/>
            <person name="Pu L."/>
            <person name="Thornton R."/>
            <person name="Saada N."/>
            <person name="Wilczek-Boney K.B."/>
            <person name="Lee S."/>
            <person name="Kovar C."/>
            <person name="Wu Y."/>
            <person name="Scherer S.E."/>
            <person name="Worley K.C."/>
            <person name="Muzny D.M."/>
            <person name="Gibbs R."/>
        </authorList>
    </citation>
    <scope>NUCLEOTIDE SEQUENCE</scope>
    <source>
        <strain evidence="4">Brora</strain>
    </source>
</reference>
<feature type="coiled-coil region" evidence="1">
    <location>
        <begin position="443"/>
        <end position="479"/>
    </location>
</feature>
<feature type="compositionally biased region" description="Basic and acidic residues" evidence="2">
    <location>
        <begin position="106"/>
        <end position="139"/>
    </location>
</feature>
<keyword evidence="1" id="KW-0175">Coiled coil</keyword>
<feature type="compositionally biased region" description="Basic residues" evidence="2">
    <location>
        <begin position="398"/>
        <end position="412"/>
    </location>
</feature>
<feature type="compositionally biased region" description="Polar residues" evidence="2">
    <location>
        <begin position="1142"/>
        <end position="1169"/>
    </location>
</feature>
<protein>
    <submittedName>
        <fullName evidence="3">Uncharacterized protein</fullName>
    </submittedName>
</protein>
<evidence type="ECO:0000313" key="3">
    <source>
        <dbReference type="EnsemblMetazoa" id="SMAR006480-PA"/>
    </source>
</evidence>
<dbReference type="CDD" id="cd23767">
    <property type="entry name" value="IQCD"/>
    <property type="match status" value="1"/>
</dbReference>
<dbReference type="GO" id="GO:0008017">
    <property type="term" value="F:microtubule binding"/>
    <property type="evidence" value="ECO:0007669"/>
    <property type="project" value="InterPro"/>
</dbReference>
<dbReference type="PANTHER" id="PTHR13958:SF3">
    <property type="entry name" value="CAP-GLY DOMAIN-CONTAINING PROTEIN-RELATED"/>
    <property type="match status" value="1"/>
</dbReference>
<organism evidence="3 4">
    <name type="scientific">Strigamia maritima</name>
    <name type="common">European centipede</name>
    <name type="synonym">Geophilus maritimus</name>
    <dbReference type="NCBI Taxonomy" id="126957"/>
    <lineage>
        <taxon>Eukaryota</taxon>
        <taxon>Metazoa</taxon>
        <taxon>Ecdysozoa</taxon>
        <taxon>Arthropoda</taxon>
        <taxon>Myriapoda</taxon>
        <taxon>Chilopoda</taxon>
        <taxon>Pleurostigmophora</taxon>
        <taxon>Geophilomorpha</taxon>
        <taxon>Linotaeniidae</taxon>
        <taxon>Strigamia</taxon>
    </lineage>
</organism>
<dbReference type="STRING" id="126957.T1IZ11"/>
<feature type="compositionally biased region" description="Polar residues" evidence="2">
    <location>
        <begin position="1201"/>
        <end position="1219"/>
    </location>
</feature>
<dbReference type="GO" id="GO:0034453">
    <property type="term" value="P:microtubule anchoring"/>
    <property type="evidence" value="ECO:0007669"/>
    <property type="project" value="InterPro"/>
</dbReference>
<accession>T1IZ11</accession>
<feature type="region of interest" description="Disordered" evidence="2">
    <location>
        <begin position="1486"/>
        <end position="1505"/>
    </location>
</feature>
<feature type="coiled-coil region" evidence="1">
    <location>
        <begin position="1334"/>
        <end position="1394"/>
    </location>
</feature>
<dbReference type="InterPro" id="IPR028750">
    <property type="entry name" value="CEP350/CC187"/>
</dbReference>